<dbReference type="CDD" id="cd17557">
    <property type="entry name" value="REC_Rcp-like"/>
    <property type="match status" value="1"/>
</dbReference>
<name>A0ABS7QCI1_9ACTN</name>
<evidence type="ECO:0000313" key="4">
    <source>
        <dbReference type="EMBL" id="MBY8879692.1"/>
    </source>
</evidence>
<dbReference type="InterPro" id="IPR052893">
    <property type="entry name" value="TCS_response_regulator"/>
</dbReference>
<dbReference type="SMART" id="SM00448">
    <property type="entry name" value="REC"/>
    <property type="match status" value="1"/>
</dbReference>
<dbReference type="InterPro" id="IPR001789">
    <property type="entry name" value="Sig_transdc_resp-reg_receiver"/>
</dbReference>
<comment type="caution">
    <text evidence="4">The sequence shown here is derived from an EMBL/GenBank/DDBJ whole genome shotgun (WGS) entry which is preliminary data.</text>
</comment>
<feature type="region of interest" description="Disordered" evidence="2">
    <location>
        <begin position="47"/>
        <end position="66"/>
    </location>
</feature>
<dbReference type="PANTHER" id="PTHR44520">
    <property type="entry name" value="RESPONSE REGULATOR RCP1-RELATED"/>
    <property type="match status" value="1"/>
</dbReference>
<dbReference type="SUPFAM" id="SSF52172">
    <property type="entry name" value="CheY-like"/>
    <property type="match status" value="1"/>
</dbReference>
<dbReference type="InterPro" id="IPR011006">
    <property type="entry name" value="CheY-like_superfamily"/>
</dbReference>
<proteinExistence type="predicted"/>
<feature type="region of interest" description="Disordered" evidence="2">
    <location>
        <begin position="1"/>
        <end position="29"/>
    </location>
</feature>
<gene>
    <name evidence="4" type="ORF">K7862_18905</name>
</gene>
<protein>
    <submittedName>
        <fullName evidence="4">Response regulator</fullName>
    </submittedName>
</protein>
<reference evidence="4 5" key="1">
    <citation type="submission" date="2021-08" db="EMBL/GenBank/DDBJ databases">
        <title>WGS of actinomycetes from Thailand.</title>
        <authorList>
            <person name="Thawai C."/>
        </authorList>
    </citation>
    <scope>NUCLEOTIDE SEQUENCE [LARGE SCALE GENOMIC DNA]</scope>
    <source>
        <strain evidence="4 5">PLK6-54</strain>
    </source>
</reference>
<evidence type="ECO:0000313" key="5">
    <source>
        <dbReference type="Proteomes" id="UP000778578"/>
    </source>
</evidence>
<evidence type="ECO:0000256" key="2">
    <source>
        <dbReference type="SAM" id="MobiDB-lite"/>
    </source>
</evidence>
<dbReference type="PROSITE" id="PS50110">
    <property type="entry name" value="RESPONSE_REGULATORY"/>
    <property type="match status" value="1"/>
</dbReference>
<dbReference type="Proteomes" id="UP000778578">
    <property type="component" value="Unassembled WGS sequence"/>
</dbReference>
<evidence type="ECO:0000259" key="3">
    <source>
        <dbReference type="PROSITE" id="PS50110"/>
    </source>
</evidence>
<dbReference type="Gene3D" id="3.40.50.2300">
    <property type="match status" value="1"/>
</dbReference>
<evidence type="ECO:0000256" key="1">
    <source>
        <dbReference type="PROSITE-ProRule" id="PRU00169"/>
    </source>
</evidence>
<accession>A0ABS7QCI1</accession>
<dbReference type="Pfam" id="PF00072">
    <property type="entry name" value="Response_reg"/>
    <property type="match status" value="1"/>
</dbReference>
<organism evidence="4 5">
    <name type="scientific">Actinacidiphila acidipaludis</name>
    <dbReference type="NCBI Taxonomy" id="2873382"/>
    <lineage>
        <taxon>Bacteria</taxon>
        <taxon>Bacillati</taxon>
        <taxon>Actinomycetota</taxon>
        <taxon>Actinomycetes</taxon>
        <taxon>Kitasatosporales</taxon>
        <taxon>Streptomycetaceae</taxon>
        <taxon>Actinacidiphila</taxon>
    </lineage>
</organism>
<dbReference type="PANTHER" id="PTHR44520:SF2">
    <property type="entry name" value="RESPONSE REGULATOR RCP1"/>
    <property type="match status" value="1"/>
</dbReference>
<feature type="domain" description="Response regulatory" evidence="3">
    <location>
        <begin position="82"/>
        <end position="203"/>
    </location>
</feature>
<keyword evidence="1" id="KW-0597">Phosphoprotein</keyword>
<feature type="modified residue" description="4-aspartylphosphate" evidence="1">
    <location>
        <position position="136"/>
    </location>
</feature>
<dbReference type="EMBL" id="JAINZZ010000022">
    <property type="protein sequence ID" value="MBY8879692.1"/>
    <property type="molecule type" value="Genomic_DNA"/>
</dbReference>
<keyword evidence="5" id="KW-1185">Reference proteome</keyword>
<sequence>MRGNTRHREHPQPGNSTPVRGRELFPRGNPRIQCSRALRADLRTAWHRSAPHRTADPTGPAPARPDSWEPFVNALLPDRSYHVLLVEDDAADALLIEEAMTDKGMVRSISRATDGITALEYLRAPENPRPDLIVLDLNMPRMNGRELLGVLKNDPELGMIPIVVLTTSSTPDDIAAAYSRHANAYVTKPVNLDDFLQAVRRIDEFFLEIASVPEQHGEG</sequence>